<reference evidence="3 4" key="1">
    <citation type="submission" date="2020-11" db="EMBL/GenBank/DDBJ databases">
        <title>Kefir isolates.</title>
        <authorList>
            <person name="Marcisauskas S."/>
            <person name="Kim Y."/>
            <person name="Blasche S."/>
        </authorList>
    </citation>
    <scope>NUCLEOTIDE SEQUENCE [LARGE SCALE GENOMIC DNA]</scope>
    <source>
        <strain evidence="3 4">OG2</strain>
    </source>
</reference>
<dbReference type="Proteomes" id="UP000750334">
    <property type="component" value="Unassembled WGS sequence"/>
</dbReference>
<feature type="region of interest" description="Disordered" evidence="1">
    <location>
        <begin position="123"/>
        <end position="144"/>
    </location>
</feature>
<proteinExistence type="predicted"/>
<organism evidence="3 4">
    <name type="scientific">Maudiozyma exigua</name>
    <name type="common">Yeast</name>
    <name type="synonym">Kazachstania exigua</name>
    <dbReference type="NCBI Taxonomy" id="34358"/>
    <lineage>
        <taxon>Eukaryota</taxon>
        <taxon>Fungi</taxon>
        <taxon>Dikarya</taxon>
        <taxon>Ascomycota</taxon>
        <taxon>Saccharomycotina</taxon>
        <taxon>Saccharomycetes</taxon>
        <taxon>Saccharomycetales</taxon>
        <taxon>Saccharomycetaceae</taxon>
        <taxon>Maudiozyma</taxon>
    </lineage>
</organism>
<evidence type="ECO:0000256" key="2">
    <source>
        <dbReference type="SAM" id="Phobius"/>
    </source>
</evidence>
<feature type="compositionally biased region" description="Basic residues" evidence="1">
    <location>
        <begin position="130"/>
        <end position="144"/>
    </location>
</feature>
<accession>A0A9P6VZZ1</accession>
<evidence type="ECO:0000313" key="3">
    <source>
        <dbReference type="EMBL" id="KAG0659888.1"/>
    </source>
</evidence>
<protein>
    <submittedName>
        <fullName evidence="3">Uncharacterized protein</fullName>
    </submittedName>
</protein>
<sequence>MSIIDFDNKLVKLALFAGPSLLSRYPHYDYIHFVIIILYYVFNPKDTILYNPVFWTSYLSSIGASFDEFHKARLDCDLINEDNIDNVKCAMYNMDVIISVALNLLTYVIGYLRGRGEVAEATKVTEDKKNHKKERKQIKQNKQK</sequence>
<gene>
    <name evidence="3" type="ORF">C6P45_001723</name>
</gene>
<name>A0A9P6VZZ1_MAUEX</name>
<keyword evidence="2" id="KW-1133">Transmembrane helix</keyword>
<evidence type="ECO:0000256" key="1">
    <source>
        <dbReference type="SAM" id="MobiDB-lite"/>
    </source>
</evidence>
<comment type="caution">
    <text evidence="3">The sequence shown here is derived from an EMBL/GenBank/DDBJ whole genome shotgun (WGS) entry which is preliminary data.</text>
</comment>
<dbReference type="EMBL" id="PUHR01000184">
    <property type="protein sequence ID" value="KAG0659888.1"/>
    <property type="molecule type" value="Genomic_DNA"/>
</dbReference>
<dbReference type="AlphaFoldDB" id="A0A9P6VZZ1"/>
<keyword evidence="2" id="KW-0812">Transmembrane</keyword>
<feature type="transmembrane region" description="Helical" evidence="2">
    <location>
        <begin position="25"/>
        <end position="42"/>
    </location>
</feature>
<keyword evidence="4" id="KW-1185">Reference proteome</keyword>
<keyword evidence="2" id="KW-0472">Membrane</keyword>
<evidence type="ECO:0000313" key="4">
    <source>
        <dbReference type="Proteomes" id="UP000750334"/>
    </source>
</evidence>